<dbReference type="InterPro" id="IPR006620">
    <property type="entry name" value="Pro_4_hyd_alph"/>
</dbReference>
<evidence type="ECO:0000313" key="11">
    <source>
        <dbReference type="Proteomes" id="UP001500547"/>
    </source>
</evidence>
<evidence type="ECO:0000313" key="10">
    <source>
        <dbReference type="EMBL" id="GAA5165164.1"/>
    </source>
</evidence>
<evidence type="ECO:0000256" key="1">
    <source>
        <dbReference type="ARBA" id="ARBA00001961"/>
    </source>
</evidence>
<evidence type="ECO:0000259" key="9">
    <source>
        <dbReference type="PROSITE" id="PS51471"/>
    </source>
</evidence>
<evidence type="ECO:0000256" key="7">
    <source>
        <dbReference type="PROSITE-ProRule" id="PRU00409"/>
    </source>
</evidence>
<evidence type="ECO:0000256" key="4">
    <source>
        <dbReference type="ARBA" id="ARBA00022964"/>
    </source>
</evidence>
<keyword evidence="7" id="KW-0067">ATP-binding</keyword>
<dbReference type="InterPro" id="IPR044862">
    <property type="entry name" value="Pro_4_hyd_alph_FE2OG_OXY"/>
</dbReference>
<dbReference type="Gene3D" id="3.30.1490.20">
    <property type="entry name" value="ATP-grasp fold, A domain"/>
    <property type="match status" value="1"/>
</dbReference>
<keyword evidence="3" id="KW-0847">Vitamin C</keyword>
<organism evidence="10 11">
    <name type="scientific">Viridibacterium curvum</name>
    <dbReference type="NCBI Taxonomy" id="1101404"/>
    <lineage>
        <taxon>Bacteria</taxon>
        <taxon>Pseudomonadati</taxon>
        <taxon>Pseudomonadota</taxon>
        <taxon>Betaproteobacteria</taxon>
        <taxon>Rhodocyclales</taxon>
        <taxon>Rhodocyclaceae</taxon>
        <taxon>Viridibacterium</taxon>
    </lineage>
</organism>
<keyword evidence="11" id="KW-1185">Reference proteome</keyword>
<evidence type="ECO:0000259" key="8">
    <source>
        <dbReference type="PROSITE" id="PS50975"/>
    </source>
</evidence>
<sequence length="490" mass="53364">MHTTMRLHCINDNVPQQTVALLRAAAAARGIEFIEYHAPAFDYRPERVLGAGELLYRPAVSLAAQRVEQFLYAPGVASFYAHDAAVLQHCSNPLLAFQRAGLPVPRHFHCHSADRELLRDWAERLGGFPLIVKFAGFSGGKGVLRADSLPALFSLVDFALTTGKVPMLMSYVDEAEHWRVVVIGQQAAVAYRNPLDVDDFRSYGSVAADDFTTAVDADMAELAVDAVATLGLEFGGVDILRHASGRLYLLEANFPCYHPHAEEHGGIPVSGMMLDYLCDKARRLQGIAPREAPAPWHASRGPLRRGDCGQRLGDAPELYVLDDFVTGDELQQLRTLLDDAAWLRAQSSQFKADFTGESCELPVAAHPLVGALATRAQSLLGLDNHMGQTLRYRRYRGGEHHPLHSDDYRVGGLRLVATAILYLNDAGPGGETHFPQAQPAAVSVTPRAGRLACWLSVTGEGAQDAAALHESLALQAGEKITLTQFFYLPG</sequence>
<dbReference type="InterPro" id="IPR005123">
    <property type="entry name" value="Oxoglu/Fe-dep_dioxygenase_dom"/>
</dbReference>
<comment type="cofactor">
    <cofactor evidence="1">
        <name>L-ascorbate</name>
        <dbReference type="ChEBI" id="CHEBI:38290"/>
    </cofactor>
</comment>
<reference evidence="11" key="1">
    <citation type="journal article" date="2019" name="Int. J. Syst. Evol. Microbiol.">
        <title>The Global Catalogue of Microorganisms (GCM) 10K type strain sequencing project: providing services to taxonomists for standard genome sequencing and annotation.</title>
        <authorList>
            <consortium name="The Broad Institute Genomics Platform"/>
            <consortium name="The Broad Institute Genome Sequencing Center for Infectious Disease"/>
            <person name="Wu L."/>
            <person name="Ma J."/>
        </authorList>
    </citation>
    <scope>NUCLEOTIDE SEQUENCE [LARGE SCALE GENOMIC DNA]</scope>
    <source>
        <strain evidence="11">JCM 18715</strain>
    </source>
</reference>
<accession>A0ABP9QP36</accession>
<dbReference type="InterPro" id="IPR011761">
    <property type="entry name" value="ATP-grasp"/>
</dbReference>
<dbReference type="EMBL" id="BAABLD010000008">
    <property type="protein sequence ID" value="GAA5165164.1"/>
    <property type="molecule type" value="Genomic_DNA"/>
</dbReference>
<keyword evidence="4" id="KW-0223">Dioxygenase</keyword>
<feature type="domain" description="Fe2OG dioxygenase" evidence="9">
    <location>
        <begin position="386"/>
        <end position="489"/>
    </location>
</feature>
<dbReference type="PROSITE" id="PS51471">
    <property type="entry name" value="FE2OG_OXY"/>
    <property type="match status" value="1"/>
</dbReference>
<dbReference type="Gene3D" id="2.60.120.620">
    <property type="entry name" value="q2cbj1_9rhob like domain"/>
    <property type="match status" value="1"/>
</dbReference>
<evidence type="ECO:0000256" key="5">
    <source>
        <dbReference type="ARBA" id="ARBA00023002"/>
    </source>
</evidence>
<gene>
    <name evidence="10" type="ORF">GCM10025770_20250</name>
</gene>
<dbReference type="Gene3D" id="3.30.470.20">
    <property type="entry name" value="ATP-grasp fold, B domain"/>
    <property type="match status" value="1"/>
</dbReference>
<dbReference type="Proteomes" id="UP001500547">
    <property type="component" value="Unassembled WGS sequence"/>
</dbReference>
<comment type="caution">
    <text evidence="10">The sequence shown here is derived from an EMBL/GenBank/DDBJ whole genome shotgun (WGS) entry which is preliminary data.</text>
</comment>
<dbReference type="PANTHER" id="PTHR21621:SF0">
    <property type="entry name" value="BETA-CITRYLGLUTAMATE SYNTHASE B-RELATED"/>
    <property type="match status" value="1"/>
</dbReference>
<proteinExistence type="predicted"/>
<evidence type="ECO:0000256" key="6">
    <source>
        <dbReference type="ARBA" id="ARBA00023004"/>
    </source>
</evidence>
<protein>
    <recommendedName>
        <fullName evidence="12">ATP-grasp domain-containing protein</fullName>
    </recommendedName>
</protein>
<keyword evidence="2" id="KW-0479">Metal-binding</keyword>
<evidence type="ECO:0008006" key="12">
    <source>
        <dbReference type="Google" id="ProtNLM"/>
    </source>
</evidence>
<dbReference type="PANTHER" id="PTHR21621">
    <property type="entry name" value="RIBOSOMAL PROTEIN S6 MODIFICATION PROTEIN"/>
    <property type="match status" value="1"/>
</dbReference>
<dbReference type="Pfam" id="PF08443">
    <property type="entry name" value="RimK"/>
    <property type="match status" value="1"/>
</dbReference>
<dbReference type="PROSITE" id="PS50975">
    <property type="entry name" value="ATP_GRASP"/>
    <property type="match status" value="1"/>
</dbReference>
<dbReference type="SMART" id="SM00702">
    <property type="entry name" value="P4Hc"/>
    <property type="match status" value="1"/>
</dbReference>
<keyword evidence="5" id="KW-0560">Oxidoreductase</keyword>
<dbReference type="InterPro" id="IPR013651">
    <property type="entry name" value="ATP-grasp_RimK-type"/>
</dbReference>
<keyword evidence="6" id="KW-0408">Iron</keyword>
<dbReference type="InterPro" id="IPR013815">
    <property type="entry name" value="ATP_grasp_subdomain_1"/>
</dbReference>
<evidence type="ECO:0000256" key="2">
    <source>
        <dbReference type="ARBA" id="ARBA00022723"/>
    </source>
</evidence>
<dbReference type="Pfam" id="PF13640">
    <property type="entry name" value="2OG-FeII_Oxy_3"/>
    <property type="match status" value="1"/>
</dbReference>
<dbReference type="SUPFAM" id="SSF56059">
    <property type="entry name" value="Glutathione synthetase ATP-binding domain-like"/>
    <property type="match status" value="1"/>
</dbReference>
<name>A0ABP9QP36_9RHOO</name>
<evidence type="ECO:0000256" key="3">
    <source>
        <dbReference type="ARBA" id="ARBA00022896"/>
    </source>
</evidence>
<feature type="domain" description="ATP-grasp" evidence="8">
    <location>
        <begin position="94"/>
        <end position="278"/>
    </location>
</feature>
<keyword evidence="7" id="KW-0547">Nucleotide-binding</keyword>